<reference evidence="10" key="1">
    <citation type="submission" date="2022-04" db="EMBL/GenBank/DDBJ databases">
        <title>Complete genome of Methanoplanus endosymbiosus DSM 3599.</title>
        <authorList>
            <person name="Chen S.-C."/>
            <person name="You Y.-T."/>
            <person name="Zhou Y.-Z."/>
            <person name="Lai M.-C."/>
        </authorList>
    </citation>
    <scope>NUCLEOTIDE SEQUENCE</scope>
    <source>
        <strain evidence="10">DSM 3599</strain>
    </source>
</reference>
<comment type="catalytic activity">
    <reaction evidence="1">
        <text>ATP + protein L-histidine = ADP + protein N-phospho-L-histidine.</text>
        <dbReference type="EC" id="2.7.13.3"/>
    </reaction>
</comment>
<dbReference type="PANTHER" id="PTHR42878:SF7">
    <property type="entry name" value="SENSOR HISTIDINE KINASE GLRK"/>
    <property type="match status" value="1"/>
</dbReference>
<keyword evidence="11" id="KW-1185">Reference proteome</keyword>
<dbReference type="InterPro" id="IPR004358">
    <property type="entry name" value="Sig_transdc_His_kin-like_C"/>
</dbReference>
<keyword evidence="8" id="KW-0812">Transmembrane</keyword>
<feature type="transmembrane region" description="Helical" evidence="8">
    <location>
        <begin position="77"/>
        <end position="96"/>
    </location>
</feature>
<dbReference type="KEGG" id="mend:L6E24_08855"/>
<keyword evidence="8" id="KW-1133">Transmembrane helix</keyword>
<proteinExistence type="predicted"/>
<keyword evidence="8" id="KW-0472">Membrane</keyword>
<evidence type="ECO:0000313" key="11">
    <source>
        <dbReference type="Proteomes" id="UP001060368"/>
    </source>
</evidence>
<dbReference type="SMART" id="SM00387">
    <property type="entry name" value="HATPase_c"/>
    <property type="match status" value="1"/>
</dbReference>
<evidence type="ECO:0000256" key="2">
    <source>
        <dbReference type="ARBA" id="ARBA00012438"/>
    </source>
</evidence>
<evidence type="ECO:0000256" key="5">
    <source>
        <dbReference type="ARBA" id="ARBA00022777"/>
    </source>
</evidence>
<evidence type="ECO:0000256" key="3">
    <source>
        <dbReference type="ARBA" id="ARBA00022679"/>
    </source>
</evidence>
<keyword evidence="7" id="KW-0902">Two-component regulatory system</keyword>
<dbReference type="GO" id="GO:0000156">
    <property type="term" value="F:phosphorelay response regulator activity"/>
    <property type="evidence" value="ECO:0007669"/>
    <property type="project" value="TreeGrafter"/>
</dbReference>
<dbReference type="InterPro" id="IPR050351">
    <property type="entry name" value="BphY/WalK/GraS-like"/>
</dbReference>
<keyword evidence="6" id="KW-0067">ATP-binding</keyword>
<accession>A0A9E7TGN7</accession>
<dbReference type="GeneID" id="74307807"/>
<feature type="domain" description="Histidine kinase" evidence="9">
    <location>
        <begin position="263"/>
        <end position="466"/>
    </location>
</feature>
<evidence type="ECO:0000259" key="9">
    <source>
        <dbReference type="PROSITE" id="PS50109"/>
    </source>
</evidence>
<protein>
    <recommendedName>
        <fullName evidence="2">histidine kinase</fullName>
        <ecNumber evidence="2">2.7.13.3</ecNumber>
    </recommendedName>
</protein>
<dbReference type="Gene3D" id="3.30.565.10">
    <property type="entry name" value="Histidine kinase-like ATPase, C-terminal domain"/>
    <property type="match status" value="1"/>
</dbReference>
<dbReference type="GO" id="GO:0007234">
    <property type="term" value="P:osmosensory signaling via phosphorelay pathway"/>
    <property type="evidence" value="ECO:0007669"/>
    <property type="project" value="TreeGrafter"/>
</dbReference>
<gene>
    <name evidence="10" type="ORF">L6E24_08855</name>
</gene>
<sequence length="466" mass="52359">MPYYTSFANIYPMINSFYNEEKKEIIWRWGPIGIVVALFLIMEVTYLLFFNNVTIVVSHILYFPIILISFFFPKKGVITSTLISAAYVFIIYAAQYPGIEGIVSATMQFYVYVSISITVSVISDKIKSDKMKFSGIFENSEGGIALIDRHTGKITEKNHKFTEIISSWNIAADTENITEIVDDQKYTEILAEIDISGSLENYEIESAKDDRNYGLINVSLLSEDDIILNLNDITESINRKKEIEKLNSDLYIANKKSNLYLDILTHDINNANTAALGYAEFLTETASEEDKPFFEKMLAGIRHSTGIIENVSRIRMVHDENRNFHPVNLNPVIRNAAERHTSAEIKADTEKITVNADEMLADVLDILIENSIKYGGDGIKICINTEKKDGTAIISISDNGPGIEDRIKKTALTRFQKGSDSRRGRGLGLATADMIMRSFGGSMEVTDRIPGDYKKGLKVILKLKEA</sequence>
<dbReference type="Pfam" id="PF02518">
    <property type="entry name" value="HATPase_c"/>
    <property type="match status" value="1"/>
</dbReference>
<keyword evidence="5 10" id="KW-0418">Kinase</keyword>
<dbReference type="PRINTS" id="PR00344">
    <property type="entry name" value="BCTRLSENSOR"/>
</dbReference>
<dbReference type="PROSITE" id="PS50109">
    <property type="entry name" value="HIS_KIN"/>
    <property type="match status" value="1"/>
</dbReference>
<dbReference type="EMBL" id="CP096115">
    <property type="protein sequence ID" value="UUX91482.1"/>
    <property type="molecule type" value="Genomic_DNA"/>
</dbReference>
<evidence type="ECO:0000256" key="8">
    <source>
        <dbReference type="SAM" id="Phobius"/>
    </source>
</evidence>
<dbReference type="AlphaFoldDB" id="A0A9E7TGN7"/>
<evidence type="ECO:0000256" key="6">
    <source>
        <dbReference type="ARBA" id="ARBA00022840"/>
    </source>
</evidence>
<name>A0A9E7TGN7_9EURY</name>
<evidence type="ECO:0000313" key="10">
    <source>
        <dbReference type="EMBL" id="UUX91482.1"/>
    </source>
</evidence>
<feature type="transmembrane region" description="Helical" evidence="8">
    <location>
        <begin position="55"/>
        <end position="72"/>
    </location>
</feature>
<dbReference type="SUPFAM" id="SSF55874">
    <property type="entry name" value="ATPase domain of HSP90 chaperone/DNA topoisomerase II/histidine kinase"/>
    <property type="match status" value="1"/>
</dbReference>
<dbReference type="GO" id="GO:0030295">
    <property type="term" value="F:protein kinase activator activity"/>
    <property type="evidence" value="ECO:0007669"/>
    <property type="project" value="TreeGrafter"/>
</dbReference>
<dbReference type="InterPro" id="IPR003594">
    <property type="entry name" value="HATPase_dom"/>
</dbReference>
<keyword evidence="3" id="KW-0808">Transferase</keyword>
<dbReference type="EC" id="2.7.13.3" evidence="2"/>
<keyword evidence="4" id="KW-0547">Nucleotide-binding</keyword>
<evidence type="ECO:0000256" key="1">
    <source>
        <dbReference type="ARBA" id="ARBA00000085"/>
    </source>
</evidence>
<dbReference type="PANTHER" id="PTHR42878">
    <property type="entry name" value="TWO-COMPONENT HISTIDINE KINASE"/>
    <property type="match status" value="1"/>
</dbReference>
<dbReference type="GO" id="GO:0004673">
    <property type="term" value="F:protein histidine kinase activity"/>
    <property type="evidence" value="ECO:0007669"/>
    <property type="project" value="UniProtKB-EC"/>
</dbReference>
<dbReference type="RefSeq" id="WP_257741634.1">
    <property type="nucleotide sequence ID" value="NZ_CP096115.1"/>
</dbReference>
<dbReference type="GO" id="GO:0005524">
    <property type="term" value="F:ATP binding"/>
    <property type="evidence" value="ECO:0007669"/>
    <property type="project" value="UniProtKB-KW"/>
</dbReference>
<dbReference type="Proteomes" id="UP001060368">
    <property type="component" value="Chromosome"/>
</dbReference>
<evidence type="ECO:0000256" key="7">
    <source>
        <dbReference type="ARBA" id="ARBA00023012"/>
    </source>
</evidence>
<evidence type="ECO:0000256" key="4">
    <source>
        <dbReference type="ARBA" id="ARBA00022741"/>
    </source>
</evidence>
<dbReference type="InterPro" id="IPR036890">
    <property type="entry name" value="HATPase_C_sf"/>
</dbReference>
<feature type="transmembrane region" description="Helical" evidence="8">
    <location>
        <begin position="102"/>
        <end position="122"/>
    </location>
</feature>
<feature type="transmembrane region" description="Helical" evidence="8">
    <location>
        <begin position="26"/>
        <end position="49"/>
    </location>
</feature>
<dbReference type="InterPro" id="IPR005467">
    <property type="entry name" value="His_kinase_dom"/>
</dbReference>
<organism evidence="10 11">
    <name type="scientific">Methanoplanus endosymbiosus</name>
    <dbReference type="NCBI Taxonomy" id="33865"/>
    <lineage>
        <taxon>Archaea</taxon>
        <taxon>Methanobacteriati</taxon>
        <taxon>Methanobacteriota</taxon>
        <taxon>Stenosarchaea group</taxon>
        <taxon>Methanomicrobia</taxon>
        <taxon>Methanomicrobiales</taxon>
        <taxon>Methanomicrobiaceae</taxon>
        <taxon>Methanoplanus</taxon>
    </lineage>
</organism>